<feature type="transmembrane region" description="Helical" evidence="1">
    <location>
        <begin position="288"/>
        <end position="308"/>
    </location>
</feature>
<feature type="transmembrane region" description="Helical" evidence="1">
    <location>
        <begin position="44"/>
        <end position="63"/>
    </location>
</feature>
<protein>
    <submittedName>
        <fullName evidence="2">Uncharacterized protein</fullName>
    </submittedName>
</protein>
<keyword evidence="3" id="KW-1185">Reference proteome</keyword>
<reference evidence="2" key="1">
    <citation type="submission" date="2021-06" db="EMBL/GenBank/DDBJ databases">
        <authorList>
            <person name="Hodson N. C."/>
            <person name="Mongue J. A."/>
            <person name="Jaron S. K."/>
        </authorList>
    </citation>
    <scope>NUCLEOTIDE SEQUENCE</scope>
</reference>
<evidence type="ECO:0000256" key="1">
    <source>
        <dbReference type="SAM" id="Phobius"/>
    </source>
</evidence>
<sequence>MEAPGRSDMVSKNQDSSNAFRSVKFYNGSPAQEKARKGSSWFQFWNIAFSFGSRLFLIPYSFWYDSDTQLFRLQSSNFQKFMWLTMQSTGLLVMRVRVLEGWDYVKLSDEQLRYFDFGFLIVVYCFDTTFKCVLWGNLQKLTEFLNELQHSPLLEISSKRSLKINLFVLGFCISYLIPSFFYFCLTWGIDSFDPTQFYEAVRNQAMATFSLDDSWDASPLFPFLMAGSFIINQYQASFWHFNDVYVLSSIFLMYAVAKDFTKALKLDGRSCSQVLGLMKSYKTLISKFNSSMGLATCVYSLYCTPYYATHLIDMLNQPDFLNRFSMSVYLGFLALGLTAAVEMNTMAKQMKRWLSLEERYIKNVEIQALSIFLDDLNTKKFALGSFFVIHHGLAGQIVNLILTLAIITIQMKMIV</sequence>
<dbReference type="AlphaFoldDB" id="A0A8J2P2Q8"/>
<keyword evidence="1" id="KW-1133">Transmembrane helix</keyword>
<accession>A0A8J2P2Q8</accession>
<proteinExistence type="predicted"/>
<feature type="transmembrane region" description="Helical" evidence="1">
    <location>
        <begin position="238"/>
        <end position="257"/>
    </location>
</feature>
<dbReference type="EMBL" id="CAJVCH010098216">
    <property type="protein sequence ID" value="CAG7723346.1"/>
    <property type="molecule type" value="Genomic_DNA"/>
</dbReference>
<feature type="transmembrane region" description="Helical" evidence="1">
    <location>
        <begin position="320"/>
        <end position="341"/>
    </location>
</feature>
<gene>
    <name evidence="2" type="ORF">AFUS01_LOCUS12439</name>
</gene>
<organism evidence="2 3">
    <name type="scientific">Allacma fusca</name>
    <dbReference type="NCBI Taxonomy" id="39272"/>
    <lineage>
        <taxon>Eukaryota</taxon>
        <taxon>Metazoa</taxon>
        <taxon>Ecdysozoa</taxon>
        <taxon>Arthropoda</taxon>
        <taxon>Hexapoda</taxon>
        <taxon>Collembola</taxon>
        <taxon>Symphypleona</taxon>
        <taxon>Sminthuridae</taxon>
        <taxon>Allacma</taxon>
    </lineage>
</organism>
<evidence type="ECO:0000313" key="3">
    <source>
        <dbReference type="Proteomes" id="UP000708208"/>
    </source>
</evidence>
<keyword evidence="1" id="KW-0472">Membrane</keyword>
<name>A0A8J2P2Q8_9HEXA</name>
<comment type="caution">
    <text evidence="2">The sequence shown here is derived from an EMBL/GenBank/DDBJ whole genome shotgun (WGS) entry which is preliminary data.</text>
</comment>
<evidence type="ECO:0000313" key="2">
    <source>
        <dbReference type="EMBL" id="CAG7723346.1"/>
    </source>
</evidence>
<feature type="transmembrane region" description="Helical" evidence="1">
    <location>
        <begin position="166"/>
        <end position="189"/>
    </location>
</feature>
<keyword evidence="1" id="KW-0812">Transmembrane</keyword>
<dbReference type="Proteomes" id="UP000708208">
    <property type="component" value="Unassembled WGS sequence"/>
</dbReference>
<feature type="transmembrane region" description="Helical" evidence="1">
    <location>
        <begin position="386"/>
        <end position="409"/>
    </location>
</feature>
<feature type="transmembrane region" description="Helical" evidence="1">
    <location>
        <begin position="117"/>
        <end position="138"/>
    </location>
</feature>